<dbReference type="SUPFAM" id="SSF53254">
    <property type="entry name" value="Phosphoglycerate mutase-like"/>
    <property type="match status" value="1"/>
</dbReference>
<dbReference type="InterPro" id="IPR012337">
    <property type="entry name" value="RNaseH-like_sf"/>
</dbReference>
<protein>
    <submittedName>
        <fullName evidence="6">Bifunctional RNase H/acid phosphatase</fullName>
    </submittedName>
</protein>
<evidence type="ECO:0000313" key="6">
    <source>
        <dbReference type="EMBL" id="NNH72414.1"/>
    </source>
</evidence>
<sequence>MKVIIEADGGSRGNPGPAGYGAVVWDADHVRVLAERREALGVATNNVAEYRGLIAGLEAAAELGATEVVARMDSKLVVEQMSGRWKVKHAAMIPLADRARRLVAGFDTVSFGWIPRAENSHADRLANEAMDDAEVVGEVRDALNQPVDNGALSRSTPSAAAETYTPRSGSTGPTPGGSSQAAPGWTGAVGRPTRLLLLRHGQTELSVQRRYSGRGNPPLTALGREQATRAAKVLAGKGDIAAIVSSPLDRARETAEATGQALGLPVRVMDGLIETDFGEWEGLTFLQARERDPELHARWLGDPSLPAPGGESFDQVRERIEAVRRDLVALYPGANVLVVSHVTPIKTLLQLALGVGPALLYRLHLDLASHSIAEFYPDGGSSVRLVNDTSYL</sequence>
<evidence type="ECO:0000256" key="4">
    <source>
        <dbReference type="SAM" id="MobiDB-lite"/>
    </source>
</evidence>
<dbReference type="PIRSF" id="PIRSF036922">
    <property type="entry name" value="RNaseH_PGAM"/>
    <property type="match status" value="1"/>
</dbReference>
<keyword evidence="7" id="KW-1185">Reference proteome</keyword>
<dbReference type="CDD" id="cd07067">
    <property type="entry name" value="HP_PGM_like"/>
    <property type="match status" value="1"/>
</dbReference>
<dbReference type="Pfam" id="PF13456">
    <property type="entry name" value="RVT_3"/>
    <property type="match status" value="1"/>
</dbReference>
<evidence type="ECO:0000256" key="1">
    <source>
        <dbReference type="PIRSR" id="PIRSR036922-1"/>
    </source>
</evidence>
<dbReference type="Gene3D" id="3.30.420.10">
    <property type="entry name" value="Ribonuclease H-like superfamily/Ribonuclease H"/>
    <property type="match status" value="1"/>
</dbReference>
<reference evidence="6 7" key="1">
    <citation type="submission" date="2020-05" db="EMBL/GenBank/DDBJ databases">
        <title>MicrobeNet Type strains.</title>
        <authorList>
            <person name="Nicholson A.C."/>
        </authorList>
    </citation>
    <scope>NUCLEOTIDE SEQUENCE [LARGE SCALE GENOMIC DNA]</scope>
    <source>
        <strain evidence="6 7">JCM 3224</strain>
    </source>
</reference>
<feature type="domain" description="RNase H type-1" evidence="5">
    <location>
        <begin position="1"/>
        <end position="139"/>
    </location>
</feature>
<dbReference type="InterPro" id="IPR013078">
    <property type="entry name" value="His_Pase_superF_clade-1"/>
</dbReference>
<dbReference type="PROSITE" id="PS50879">
    <property type="entry name" value="RNASE_H_1"/>
    <property type="match status" value="1"/>
</dbReference>
<dbReference type="Gene3D" id="3.40.50.1240">
    <property type="entry name" value="Phosphoglycerate mutase-like"/>
    <property type="match status" value="1"/>
</dbReference>
<dbReference type="PANTHER" id="PTHR48100:SF1">
    <property type="entry name" value="HISTIDINE PHOSPHATASE FAMILY PROTEIN-RELATED"/>
    <property type="match status" value="1"/>
</dbReference>
<feature type="active site" description="Proton donor/acceptor" evidence="2">
    <location>
        <position position="274"/>
    </location>
</feature>
<dbReference type="SUPFAM" id="SSF53098">
    <property type="entry name" value="Ribonuclease H-like"/>
    <property type="match status" value="1"/>
</dbReference>
<dbReference type="GO" id="GO:0016791">
    <property type="term" value="F:phosphatase activity"/>
    <property type="evidence" value="ECO:0007669"/>
    <property type="project" value="TreeGrafter"/>
</dbReference>
<dbReference type="InterPro" id="IPR036397">
    <property type="entry name" value="RNaseH_sf"/>
</dbReference>
<dbReference type="SMART" id="SM00855">
    <property type="entry name" value="PGAM"/>
    <property type="match status" value="1"/>
</dbReference>
<dbReference type="Proteomes" id="UP000586827">
    <property type="component" value="Unassembled WGS sequence"/>
</dbReference>
<dbReference type="Pfam" id="PF00300">
    <property type="entry name" value="His_Phos_1"/>
    <property type="match status" value="1"/>
</dbReference>
<dbReference type="GO" id="GO:0005737">
    <property type="term" value="C:cytoplasm"/>
    <property type="evidence" value="ECO:0007669"/>
    <property type="project" value="TreeGrafter"/>
</dbReference>
<dbReference type="GO" id="GO:0003676">
    <property type="term" value="F:nucleic acid binding"/>
    <property type="evidence" value="ECO:0007669"/>
    <property type="project" value="InterPro"/>
</dbReference>
<dbReference type="AlphaFoldDB" id="A0A849C1B5"/>
<feature type="region of interest" description="Disordered" evidence="4">
    <location>
        <begin position="143"/>
        <end position="186"/>
    </location>
</feature>
<feature type="active site" description="Proton donor/acceptor; for phosphatase activity" evidence="1">
    <location>
        <position position="274"/>
    </location>
</feature>
<dbReference type="InterPro" id="IPR014636">
    <property type="entry name" value="RNaseH/PGlycerate_mutase"/>
</dbReference>
<organism evidence="6 7">
    <name type="scientific">Nocardia uniformis</name>
    <dbReference type="NCBI Taxonomy" id="53432"/>
    <lineage>
        <taxon>Bacteria</taxon>
        <taxon>Bacillati</taxon>
        <taxon>Actinomycetota</taxon>
        <taxon>Actinomycetes</taxon>
        <taxon>Mycobacteriales</taxon>
        <taxon>Nocardiaceae</taxon>
        <taxon>Nocardia</taxon>
    </lineage>
</organism>
<evidence type="ECO:0000313" key="7">
    <source>
        <dbReference type="Proteomes" id="UP000586827"/>
    </source>
</evidence>
<proteinExistence type="predicted"/>
<dbReference type="NCBIfam" id="NF005567">
    <property type="entry name" value="PRK07238.1"/>
    <property type="match status" value="1"/>
</dbReference>
<evidence type="ECO:0000256" key="3">
    <source>
        <dbReference type="PIRSR" id="PIRSR613078-2"/>
    </source>
</evidence>
<feature type="active site" description="Tele-phosphohistidine intermediate" evidence="1">
    <location>
        <position position="200"/>
    </location>
</feature>
<dbReference type="InterPro" id="IPR029033">
    <property type="entry name" value="His_PPase_superfam"/>
</dbReference>
<dbReference type="InterPro" id="IPR002156">
    <property type="entry name" value="RNaseH_domain"/>
</dbReference>
<dbReference type="InterPro" id="IPR050275">
    <property type="entry name" value="PGM_Phosphatase"/>
</dbReference>
<dbReference type="EMBL" id="JABELX010000007">
    <property type="protein sequence ID" value="NNH72414.1"/>
    <property type="molecule type" value="Genomic_DNA"/>
</dbReference>
<comment type="caution">
    <text evidence="6">The sequence shown here is derived from an EMBL/GenBank/DDBJ whole genome shotgun (WGS) entry which is preliminary data.</text>
</comment>
<name>A0A849C1B5_9NOCA</name>
<dbReference type="GO" id="GO:0004523">
    <property type="term" value="F:RNA-DNA hybrid ribonuclease activity"/>
    <property type="evidence" value="ECO:0007669"/>
    <property type="project" value="InterPro"/>
</dbReference>
<dbReference type="PANTHER" id="PTHR48100">
    <property type="entry name" value="BROAD-SPECIFICITY PHOSPHATASE YOR283W-RELATED"/>
    <property type="match status" value="1"/>
</dbReference>
<evidence type="ECO:0000256" key="2">
    <source>
        <dbReference type="PIRSR" id="PIRSR613078-1"/>
    </source>
</evidence>
<gene>
    <name evidence="6" type="ORF">HLB23_21560</name>
</gene>
<evidence type="ECO:0000259" key="5">
    <source>
        <dbReference type="PROSITE" id="PS50879"/>
    </source>
</evidence>
<dbReference type="CDD" id="cd09279">
    <property type="entry name" value="RNase_HI_like"/>
    <property type="match status" value="1"/>
</dbReference>
<dbReference type="RefSeq" id="WP_157552052.1">
    <property type="nucleotide sequence ID" value="NZ_JABELX010000007.1"/>
</dbReference>
<feature type="compositionally biased region" description="Low complexity" evidence="4">
    <location>
        <begin position="163"/>
        <end position="179"/>
    </location>
</feature>
<accession>A0A849C1B5</accession>
<feature type="binding site" evidence="3">
    <location>
        <position position="250"/>
    </location>
    <ligand>
        <name>substrate</name>
    </ligand>
</feature>